<keyword evidence="6" id="KW-1185">Reference proteome</keyword>
<evidence type="ECO:0000259" key="4">
    <source>
        <dbReference type="Pfam" id="PF23744"/>
    </source>
</evidence>
<feature type="coiled-coil region" evidence="3">
    <location>
        <begin position="148"/>
        <end position="182"/>
    </location>
</feature>
<evidence type="ECO:0000256" key="2">
    <source>
        <dbReference type="PROSITE-ProRule" id="PRU00259"/>
    </source>
</evidence>
<reference evidence="5" key="1">
    <citation type="submission" date="2022-10" db="EMBL/GenBank/DDBJ databases">
        <title>Novel sulphate-reducing endosymbionts in the free-living metamonad Anaeramoeba.</title>
        <authorList>
            <person name="Jerlstrom-Hultqvist J."/>
            <person name="Cepicka I."/>
            <person name="Gallot-Lavallee L."/>
            <person name="Salas-Leiva D."/>
            <person name="Curtis B.A."/>
            <person name="Zahonova K."/>
            <person name="Pipaliya S."/>
            <person name="Dacks J."/>
            <person name="Roger A.J."/>
        </authorList>
    </citation>
    <scope>NUCLEOTIDE SEQUENCE</scope>
    <source>
        <strain evidence="5">BMAN</strain>
    </source>
</reference>
<feature type="repeat" description="ARM" evidence="2">
    <location>
        <begin position="73"/>
        <end position="117"/>
    </location>
</feature>
<keyword evidence="1" id="KW-0677">Repeat</keyword>
<organism evidence="5 6">
    <name type="scientific">Anaeramoeba ignava</name>
    <name type="common">Anaerobic marine amoeba</name>
    <dbReference type="NCBI Taxonomy" id="1746090"/>
    <lineage>
        <taxon>Eukaryota</taxon>
        <taxon>Metamonada</taxon>
        <taxon>Anaeramoebidae</taxon>
        <taxon>Anaeramoeba</taxon>
    </lineage>
</organism>
<dbReference type="InterPro" id="IPR056597">
    <property type="entry name" value="ARM_LRRK2"/>
</dbReference>
<name>A0A9Q0LC12_ANAIG</name>
<dbReference type="InterPro" id="IPR011989">
    <property type="entry name" value="ARM-like"/>
</dbReference>
<protein>
    <submittedName>
        <fullName evidence="5">Aardvark</fullName>
    </submittedName>
</protein>
<dbReference type="PANTHER" id="PTHR22895">
    <property type="entry name" value="ARMADILLO REPEAT-CONTAINING PROTEIN 6"/>
    <property type="match status" value="1"/>
</dbReference>
<dbReference type="PANTHER" id="PTHR22895:SF0">
    <property type="entry name" value="ARMADILLO REPEAT-CONTAINING PROTEIN 6"/>
    <property type="match status" value="1"/>
</dbReference>
<evidence type="ECO:0000256" key="1">
    <source>
        <dbReference type="ARBA" id="ARBA00022737"/>
    </source>
</evidence>
<dbReference type="Gene3D" id="1.25.10.10">
    <property type="entry name" value="Leucine-rich Repeat Variant"/>
    <property type="match status" value="2"/>
</dbReference>
<dbReference type="InterPro" id="IPR000225">
    <property type="entry name" value="Armadillo"/>
</dbReference>
<dbReference type="Pfam" id="PF23744">
    <property type="entry name" value="ARM_LRRK2"/>
    <property type="match status" value="1"/>
</dbReference>
<dbReference type="InterPro" id="IPR016024">
    <property type="entry name" value="ARM-type_fold"/>
</dbReference>
<proteinExistence type="predicted"/>
<sequence>MQNLEKFIFRKETLFILFLITSLLIQLNEKKFNRLEKELNDLKKEKEDENLSNLLLKEDKDIKKNQNKITELKGIEAIINPMNKFVDNEKIQENGLGALINIVLNEENQNKITELKGIETIINAINKFPNNKEIQKKGIGTLRNIALNEVLNEKFNRLEKELNDLKKEKEDENLSNLLLKEDKNIKKNQNKITELKGIEAIINPMNKFDNQNKITELKGIETIINPMNNFPNHKEIQANGLRALANIASSNNEENQNKITELKGIETIINAMNNFPNHKEIQANGLRALWNIASNENG</sequence>
<gene>
    <name evidence="5" type="ORF">M0811_11921</name>
</gene>
<comment type="caution">
    <text evidence="5">The sequence shown here is derived from an EMBL/GenBank/DDBJ whole genome shotgun (WGS) entry which is preliminary data.</text>
</comment>
<evidence type="ECO:0000313" key="5">
    <source>
        <dbReference type="EMBL" id="KAJ5069165.1"/>
    </source>
</evidence>
<accession>A0A9Q0LC12</accession>
<keyword evidence="3" id="KW-0175">Coiled coil</keyword>
<dbReference type="AlphaFoldDB" id="A0A9Q0LC12"/>
<dbReference type="SMART" id="SM00185">
    <property type="entry name" value="ARM"/>
    <property type="match status" value="4"/>
</dbReference>
<evidence type="ECO:0000256" key="3">
    <source>
        <dbReference type="SAM" id="Coils"/>
    </source>
</evidence>
<feature type="coiled-coil region" evidence="3">
    <location>
        <begin position="25"/>
        <end position="59"/>
    </location>
</feature>
<dbReference type="OrthoDB" id="266138at2759"/>
<evidence type="ECO:0000313" key="6">
    <source>
        <dbReference type="Proteomes" id="UP001149090"/>
    </source>
</evidence>
<dbReference type="SUPFAM" id="SSF48371">
    <property type="entry name" value="ARM repeat"/>
    <property type="match status" value="1"/>
</dbReference>
<dbReference type="EMBL" id="JAPDFW010000108">
    <property type="protein sequence ID" value="KAJ5069165.1"/>
    <property type="molecule type" value="Genomic_DNA"/>
</dbReference>
<dbReference type="Proteomes" id="UP001149090">
    <property type="component" value="Unassembled WGS sequence"/>
</dbReference>
<feature type="domain" description="LRRK2 ARM repeat" evidence="4">
    <location>
        <begin position="76"/>
        <end position="174"/>
    </location>
</feature>
<dbReference type="PROSITE" id="PS50176">
    <property type="entry name" value="ARM_REPEAT"/>
    <property type="match status" value="1"/>
</dbReference>